<proteinExistence type="predicted"/>
<dbReference type="InterPro" id="IPR036420">
    <property type="entry name" value="BRCT_dom_sf"/>
</dbReference>
<name>A0A9P5TZJ8_9AGAR</name>
<gene>
    <name evidence="1" type="ORF">BDP27DRAFT_1485881</name>
</gene>
<keyword evidence="2" id="KW-1185">Reference proteome</keyword>
<comment type="caution">
    <text evidence="1">The sequence shown here is derived from an EMBL/GenBank/DDBJ whole genome shotgun (WGS) entry which is preliminary data.</text>
</comment>
<dbReference type="Gene3D" id="3.40.50.10190">
    <property type="entry name" value="BRCT domain"/>
    <property type="match status" value="1"/>
</dbReference>
<dbReference type="AlphaFoldDB" id="A0A9P5TZJ8"/>
<dbReference type="OrthoDB" id="245697at2759"/>
<accession>A0A9P5TZJ8</accession>
<organism evidence="1 2">
    <name type="scientific">Rhodocollybia butyracea</name>
    <dbReference type="NCBI Taxonomy" id="206335"/>
    <lineage>
        <taxon>Eukaryota</taxon>
        <taxon>Fungi</taxon>
        <taxon>Dikarya</taxon>
        <taxon>Basidiomycota</taxon>
        <taxon>Agaricomycotina</taxon>
        <taxon>Agaricomycetes</taxon>
        <taxon>Agaricomycetidae</taxon>
        <taxon>Agaricales</taxon>
        <taxon>Marasmiineae</taxon>
        <taxon>Omphalotaceae</taxon>
        <taxon>Rhodocollybia</taxon>
    </lineage>
</organism>
<evidence type="ECO:0000313" key="1">
    <source>
        <dbReference type="EMBL" id="KAF9061590.1"/>
    </source>
</evidence>
<dbReference type="EMBL" id="JADNRY010000196">
    <property type="protein sequence ID" value="KAF9061590.1"/>
    <property type="molecule type" value="Genomic_DNA"/>
</dbReference>
<reference evidence="1" key="1">
    <citation type="submission" date="2020-11" db="EMBL/GenBank/DDBJ databases">
        <authorList>
            <consortium name="DOE Joint Genome Institute"/>
            <person name="Ahrendt S."/>
            <person name="Riley R."/>
            <person name="Andreopoulos W."/>
            <person name="Labutti K."/>
            <person name="Pangilinan J."/>
            <person name="Ruiz-Duenas F.J."/>
            <person name="Barrasa J.M."/>
            <person name="Sanchez-Garcia M."/>
            <person name="Camarero S."/>
            <person name="Miyauchi S."/>
            <person name="Serrano A."/>
            <person name="Linde D."/>
            <person name="Babiker R."/>
            <person name="Drula E."/>
            <person name="Ayuso-Fernandez I."/>
            <person name="Pacheco R."/>
            <person name="Padilla G."/>
            <person name="Ferreira P."/>
            <person name="Barriuso J."/>
            <person name="Kellner H."/>
            <person name="Castanera R."/>
            <person name="Alfaro M."/>
            <person name="Ramirez L."/>
            <person name="Pisabarro A.G."/>
            <person name="Kuo A."/>
            <person name="Tritt A."/>
            <person name="Lipzen A."/>
            <person name="He G."/>
            <person name="Yan M."/>
            <person name="Ng V."/>
            <person name="Cullen D."/>
            <person name="Martin F."/>
            <person name="Rosso M.-N."/>
            <person name="Henrissat B."/>
            <person name="Hibbett D."/>
            <person name="Martinez A.T."/>
            <person name="Grigoriev I.V."/>
        </authorList>
    </citation>
    <scope>NUCLEOTIDE SEQUENCE</scope>
    <source>
        <strain evidence="1">AH 40177</strain>
    </source>
</reference>
<dbReference type="Proteomes" id="UP000772434">
    <property type="component" value="Unassembled WGS sequence"/>
</dbReference>
<protein>
    <submittedName>
        <fullName evidence="1">Uncharacterized protein</fullName>
    </submittedName>
</protein>
<evidence type="ECO:0000313" key="2">
    <source>
        <dbReference type="Proteomes" id="UP000772434"/>
    </source>
</evidence>
<sequence>MFCWNAKMALREMRTKWNNKIQFDTTHFVCTTPAATPNCVQATRNSRAGPGVKYQRALSLNFSDNLKFLLPATAIVTCACNQKPQLRIQRIRASQHQDHRVDKLTLRERTLFLPGS</sequence>